<keyword evidence="5" id="KW-1185">Reference proteome</keyword>
<dbReference type="EMBL" id="JAWJZF010000309">
    <property type="protein sequence ID" value="MDX2292472.1"/>
    <property type="molecule type" value="Genomic_DNA"/>
</dbReference>
<dbReference type="InterPro" id="IPR003646">
    <property type="entry name" value="SH3-like_bac-type"/>
</dbReference>
<dbReference type="RefSeq" id="WP_319008965.1">
    <property type="nucleotide sequence ID" value="NZ_JAWJZF010000309.1"/>
</dbReference>
<gene>
    <name evidence="4" type="ORF">R2363_09835</name>
</gene>
<evidence type="ECO:0000256" key="1">
    <source>
        <dbReference type="SAM" id="MobiDB-lite"/>
    </source>
</evidence>
<name>A0ABU4K4T6_9ACTN</name>
<feature type="compositionally biased region" description="Basic and acidic residues" evidence="1">
    <location>
        <begin position="96"/>
        <end position="105"/>
    </location>
</feature>
<dbReference type="Gene3D" id="2.30.30.40">
    <property type="entry name" value="SH3 Domains"/>
    <property type="match status" value="1"/>
</dbReference>
<organism evidence="4 5">
    <name type="scientific">Streptomyces roseolus</name>
    <dbReference type="NCBI Taxonomy" id="67358"/>
    <lineage>
        <taxon>Bacteria</taxon>
        <taxon>Bacillati</taxon>
        <taxon>Actinomycetota</taxon>
        <taxon>Actinomycetes</taxon>
        <taxon>Kitasatosporales</taxon>
        <taxon>Streptomycetaceae</taxon>
        <taxon>Streptomyces</taxon>
    </lineage>
</organism>
<keyword evidence="2" id="KW-0732">Signal</keyword>
<protein>
    <submittedName>
        <fullName evidence="4">SH3 domain-containing protein</fullName>
    </submittedName>
</protein>
<dbReference type="Proteomes" id="UP001278571">
    <property type="component" value="Unassembled WGS sequence"/>
</dbReference>
<reference evidence="4 5" key="1">
    <citation type="submission" date="2023-10" db="EMBL/GenBank/DDBJ databases">
        <authorList>
            <person name="Wang X.X."/>
        </authorList>
    </citation>
    <scope>NUCLEOTIDE SEQUENCE [LARGE SCALE GENOMIC DNA]</scope>
    <source>
        <strain evidence="4 5">NBRC 12816</strain>
    </source>
</reference>
<dbReference type="Pfam" id="PF08239">
    <property type="entry name" value="SH3_3"/>
    <property type="match status" value="1"/>
</dbReference>
<evidence type="ECO:0000313" key="4">
    <source>
        <dbReference type="EMBL" id="MDX2292472.1"/>
    </source>
</evidence>
<evidence type="ECO:0000313" key="5">
    <source>
        <dbReference type="Proteomes" id="UP001278571"/>
    </source>
</evidence>
<feature type="chain" id="PRO_5045096781" evidence="2">
    <location>
        <begin position="23"/>
        <end position="105"/>
    </location>
</feature>
<accession>A0ABU4K4T6</accession>
<sequence>MTSMLGVVLTAVFLAAVAPAPAAPERLHPCGHEATGTARLHTGPATARPSLGLLRAGDDLTVLRASGDWYRVRLDRRSRSGLRADTEGWTAQQHVRPRDCPRPNG</sequence>
<feature type="region of interest" description="Disordered" evidence="1">
    <location>
        <begin position="79"/>
        <end position="105"/>
    </location>
</feature>
<proteinExistence type="predicted"/>
<evidence type="ECO:0000256" key="2">
    <source>
        <dbReference type="SAM" id="SignalP"/>
    </source>
</evidence>
<comment type="caution">
    <text evidence="4">The sequence shown here is derived from an EMBL/GenBank/DDBJ whole genome shotgun (WGS) entry which is preliminary data.</text>
</comment>
<evidence type="ECO:0000259" key="3">
    <source>
        <dbReference type="Pfam" id="PF08239"/>
    </source>
</evidence>
<feature type="region of interest" description="Disordered" evidence="1">
    <location>
        <begin position="24"/>
        <end position="47"/>
    </location>
</feature>
<feature type="signal peptide" evidence="2">
    <location>
        <begin position="1"/>
        <end position="22"/>
    </location>
</feature>
<feature type="domain" description="SH3b" evidence="3">
    <location>
        <begin position="37"/>
        <end position="93"/>
    </location>
</feature>